<dbReference type="Pfam" id="PF03459">
    <property type="entry name" value="TOBE"/>
    <property type="match status" value="1"/>
</dbReference>
<reference evidence="8 9" key="1">
    <citation type="submission" date="2024-09" db="EMBL/GenBank/DDBJ databases">
        <authorList>
            <person name="Sun Q."/>
            <person name="Mori K."/>
        </authorList>
    </citation>
    <scope>NUCLEOTIDE SEQUENCE [LARGE SCALE GENOMIC DNA]</scope>
    <source>
        <strain evidence="8 9">JCM 9626</strain>
    </source>
</reference>
<dbReference type="Gene3D" id="2.40.50.100">
    <property type="match status" value="1"/>
</dbReference>
<evidence type="ECO:0000256" key="2">
    <source>
        <dbReference type="ARBA" id="ARBA00022505"/>
    </source>
</evidence>
<dbReference type="Pfam" id="PF00005">
    <property type="entry name" value="ABC_tran"/>
    <property type="match status" value="1"/>
</dbReference>
<dbReference type="Proteomes" id="UP001589750">
    <property type="component" value="Unassembled WGS sequence"/>
</dbReference>
<keyword evidence="2 5" id="KW-0500">Molybdenum</keyword>
<feature type="domain" description="ABC transporter" evidence="6">
    <location>
        <begin position="1"/>
        <end position="237"/>
    </location>
</feature>
<dbReference type="Gene3D" id="3.40.50.300">
    <property type="entry name" value="P-loop containing nucleotide triphosphate hydrolases"/>
    <property type="match status" value="1"/>
</dbReference>
<dbReference type="GO" id="GO:0005524">
    <property type="term" value="F:ATP binding"/>
    <property type="evidence" value="ECO:0007669"/>
    <property type="project" value="UniProtKB-KW"/>
</dbReference>
<evidence type="ECO:0000259" key="7">
    <source>
        <dbReference type="PROSITE" id="PS51866"/>
    </source>
</evidence>
<dbReference type="PROSITE" id="PS50893">
    <property type="entry name" value="ABC_TRANSPORTER_2"/>
    <property type="match status" value="1"/>
</dbReference>
<dbReference type="PANTHER" id="PTHR42781:SF4">
    <property type="entry name" value="SPERMIDINE_PUTRESCINE IMPORT ATP-BINDING PROTEIN POTA"/>
    <property type="match status" value="1"/>
</dbReference>
<evidence type="ECO:0000313" key="8">
    <source>
        <dbReference type="EMBL" id="MFB9311526.1"/>
    </source>
</evidence>
<evidence type="ECO:0000259" key="6">
    <source>
        <dbReference type="PROSITE" id="PS50893"/>
    </source>
</evidence>
<dbReference type="SUPFAM" id="SSF50331">
    <property type="entry name" value="MOP-like"/>
    <property type="match status" value="1"/>
</dbReference>
<dbReference type="InterPro" id="IPR003439">
    <property type="entry name" value="ABC_transporter-like_ATP-bd"/>
</dbReference>
<dbReference type="SMART" id="SM00382">
    <property type="entry name" value="AAA"/>
    <property type="match status" value="1"/>
</dbReference>
<dbReference type="PROSITE" id="PS00211">
    <property type="entry name" value="ABC_TRANSPORTER_1"/>
    <property type="match status" value="1"/>
</dbReference>
<protein>
    <submittedName>
        <fullName evidence="8">Sulfate/molybdate ABC transporter ATP-binding protein</fullName>
    </submittedName>
</protein>
<evidence type="ECO:0000256" key="4">
    <source>
        <dbReference type="ARBA" id="ARBA00022840"/>
    </source>
</evidence>
<dbReference type="InterPro" id="IPR050093">
    <property type="entry name" value="ABC_SmlMolc_Importer"/>
</dbReference>
<comment type="caution">
    <text evidence="8">The sequence shown here is derived from an EMBL/GenBank/DDBJ whole genome shotgun (WGS) entry which is preliminary data.</text>
</comment>
<keyword evidence="1" id="KW-0813">Transport</keyword>
<name>A0ABV5K4F0_9ACTN</name>
<dbReference type="SUPFAM" id="SSF52540">
    <property type="entry name" value="P-loop containing nucleoside triphosphate hydrolases"/>
    <property type="match status" value="1"/>
</dbReference>
<proteinExistence type="predicted"/>
<feature type="domain" description="Mop" evidence="7">
    <location>
        <begin position="291"/>
        <end position="359"/>
    </location>
</feature>
<dbReference type="EMBL" id="JBHMDG010000001">
    <property type="protein sequence ID" value="MFB9311526.1"/>
    <property type="molecule type" value="Genomic_DNA"/>
</dbReference>
<evidence type="ECO:0000256" key="5">
    <source>
        <dbReference type="PROSITE-ProRule" id="PRU01213"/>
    </source>
</evidence>
<dbReference type="InterPro" id="IPR027417">
    <property type="entry name" value="P-loop_NTPase"/>
</dbReference>
<dbReference type="RefSeq" id="WP_140008677.1">
    <property type="nucleotide sequence ID" value="NZ_JBHMDG010000001.1"/>
</dbReference>
<dbReference type="InterPro" id="IPR004606">
    <property type="entry name" value="Mop_domain"/>
</dbReference>
<gene>
    <name evidence="8" type="ORF">ACFFRI_00600</name>
</gene>
<dbReference type="InterPro" id="IPR003593">
    <property type="entry name" value="AAA+_ATPase"/>
</dbReference>
<keyword evidence="3" id="KW-0547">Nucleotide-binding</keyword>
<dbReference type="PANTHER" id="PTHR42781">
    <property type="entry name" value="SPERMIDINE/PUTRESCINE IMPORT ATP-BINDING PROTEIN POTA"/>
    <property type="match status" value="1"/>
</dbReference>
<evidence type="ECO:0000256" key="3">
    <source>
        <dbReference type="ARBA" id="ARBA00022741"/>
    </source>
</evidence>
<dbReference type="InterPro" id="IPR005116">
    <property type="entry name" value="Transp-assoc_OB_typ1"/>
</dbReference>
<dbReference type="PROSITE" id="PS51866">
    <property type="entry name" value="MOP"/>
    <property type="match status" value="1"/>
</dbReference>
<keyword evidence="9" id="KW-1185">Reference proteome</keyword>
<accession>A0ABV5K4F0</accession>
<keyword evidence="4 8" id="KW-0067">ATP-binding</keyword>
<dbReference type="InterPro" id="IPR008995">
    <property type="entry name" value="Mo/tungstate-bd_C_term_dom"/>
</dbReference>
<organism evidence="8 9">
    <name type="scientific">Nocardioides plantarum</name>
    <dbReference type="NCBI Taxonomy" id="29299"/>
    <lineage>
        <taxon>Bacteria</taxon>
        <taxon>Bacillati</taxon>
        <taxon>Actinomycetota</taxon>
        <taxon>Actinomycetes</taxon>
        <taxon>Propionibacteriales</taxon>
        <taxon>Nocardioidaceae</taxon>
        <taxon>Nocardioides</taxon>
    </lineage>
</organism>
<dbReference type="InterPro" id="IPR017871">
    <property type="entry name" value="ABC_transporter-like_CS"/>
</dbReference>
<evidence type="ECO:0000256" key="1">
    <source>
        <dbReference type="ARBA" id="ARBA00022448"/>
    </source>
</evidence>
<evidence type="ECO:0000313" key="9">
    <source>
        <dbReference type="Proteomes" id="UP001589750"/>
    </source>
</evidence>
<sequence length="360" mass="37265">MTLSFAASVPERGVDVAFEVAAGETVALLGPNGAGKSTVLAVLAGLLRPDAGRVELDGRVLLSVGASYDGPRVDLPPHRRRVALLAQEPLLFPHLSALDNVAFGPRSAGAGRSASRARAREWLDDVGIGELADRRPGRLSGGQAQRAAVARALAAEPDLLLLDEPMAALDVAVTPALRQTLRRVLAERTCVVVTHDVLDALLLADRVLVLEGGRVVEQGPTRDVLARPRSAFAARLAGLNLVVGRWSAAGVVRDDGTVVAGRAGDVVPAVDAPVVAVFRPTAVAVYRSAPHGSPRNVVPVTVAAVEPVGDLVRIRSGDQASGLAGLSADVTPTAAAELELVPGDEVFFSVKATEVDVYPA</sequence>